<dbReference type="InterPro" id="IPR021215">
    <property type="entry name" value="DUF2752"/>
</dbReference>
<dbReference type="Proteomes" id="UP001500016">
    <property type="component" value="Unassembled WGS sequence"/>
</dbReference>
<gene>
    <name evidence="2" type="ORF">GCM10009801_34440</name>
</gene>
<evidence type="ECO:0000256" key="1">
    <source>
        <dbReference type="SAM" id="Phobius"/>
    </source>
</evidence>
<sequence>MTARPRPLAAVPRLAAPLGVLAGVGAAFAYVAAFDPREPGHYPACPVLSVTGLACPGCGGLRCAYAVAHGDLGAALGANALAVAALALFALLWAHWLVRTARGRRHAFPVRVRAWHGWAACALTAAFTVVRNTPLGAGLTP</sequence>
<feature type="transmembrane region" description="Helical" evidence="1">
    <location>
        <begin position="76"/>
        <end position="98"/>
    </location>
</feature>
<dbReference type="Pfam" id="PF10825">
    <property type="entry name" value="DUF2752"/>
    <property type="match status" value="1"/>
</dbReference>
<organism evidence="2 3">
    <name type="scientific">Streptomyces albiaxialis</name>
    <dbReference type="NCBI Taxonomy" id="329523"/>
    <lineage>
        <taxon>Bacteria</taxon>
        <taxon>Bacillati</taxon>
        <taxon>Actinomycetota</taxon>
        <taxon>Actinomycetes</taxon>
        <taxon>Kitasatosporales</taxon>
        <taxon>Streptomycetaceae</taxon>
        <taxon>Streptomyces</taxon>
    </lineage>
</organism>
<keyword evidence="1" id="KW-0812">Transmembrane</keyword>
<proteinExistence type="predicted"/>
<keyword evidence="3" id="KW-1185">Reference proteome</keyword>
<name>A0ABN2W0Y1_9ACTN</name>
<reference evidence="2 3" key="1">
    <citation type="journal article" date="2019" name="Int. J. Syst. Evol. Microbiol.">
        <title>The Global Catalogue of Microorganisms (GCM) 10K type strain sequencing project: providing services to taxonomists for standard genome sequencing and annotation.</title>
        <authorList>
            <consortium name="The Broad Institute Genomics Platform"/>
            <consortium name="The Broad Institute Genome Sequencing Center for Infectious Disease"/>
            <person name="Wu L."/>
            <person name="Ma J."/>
        </authorList>
    </citation>
    <scope>NUCLEOTIDE SEQUENCE [LARGE SCALE GENOMIC DNA]</scope>
    <source>
        <strain evidence="2 3">JCM 15478</strain>
    </source>
</reference>
<dbReference type="EMBL" id="BAAAPE010000008">
    <property type="protein sequence ID" value="GAA2077928.1"/>
    <property type="molecule type" value="Genomic_DNA"/>
</dbReference>
<comment type="caution">
    <text evidence="2">The sequence shown here is derived from an EMBL/GenBank/DDBJ whole genome shotgun (WGS) entry which is preliminary data.</text>
</comment>
<keyword evidence="1" id="KW-1133">Transmembrane helix</keyword>
<dbReference type="RefSeq" id="WP_344528951.1">
    <property type="nucleotide sequence ID" value="NZ_BAAAPE010000008.1"/>
</dbReference>
<evidence type="ECO:0000313" key="3">
    <source>
        <dbReference type="Proteomes" id="UP001500016"/>
    </source>
</evidence>
<evidence type="ECO:0000313" key="2">
    <source>
        <dbReference type="EMBL" id="GAA2077928.1"/>
    </source>
</evidence>
<keyword evidence="1" id="KW-0472">Membrane</keyword>
<accession>A0ABN2W0Y1</accession>
<protein>
    <submittedName>
        <fullName evidence="2">DUF2752 domain-containing protein</fullName>
    </submittedName>
</protein>